<dbReference type="RefSeq" id="WP_268074038.1">
    <property type="nucleotide sequence ID" value="NZ_CP109965.1"/>
</dbReference>
<evidence type="ECO:0000313" key="3">
    <source>
        <dbReference type="EMBL" id="WAJ69754.1"/>
    </source>
</evidence>
<sequence length="479" mass="55200">MDIEIKAAIDGIDWCYSKELIQTETLKAKYKKGTRVYIVENQTDGLLKNIKTNSGRVLIGFLPDEAIDWVTCQEATGETVYGVIHKVEGVFPYLKVEVKLSINPIEIPKAQQSSRSAKTPIRQTKTLTPVLKPANNKAKHPITNKAFATKSLDKFIKDNRGVCGIYCIYSKEFATYIGQSVDVGGRVRKHFYELKSNKHHNTQMQKDWNDRAERFFTYHLIKSCDVEELDELEALYIEKYQTYRYGYNSTPDGQKSRYYVNEVTPYEVSYSQSLNDNIICNIDETISKDSVIEDQSETHNRYGSSEKSSTYSDTSVKQKKLPEQDGYRYKQHTGGIAEKFAHTPKENDSGARANSDKPADNQKSHFNTSAYREDKEVTSDQDFSYTADRFERADYEKILNSLTAKFENEANNLRLMDGWLMVTFKNSRRFSGRNAKSIKPFKIIRLSLLAEIKRFDKKLDISSLTELLKKIDDYIHHYT</sequence>
<feature type="region of interest" description="Disordered" evidence="1">
    <location>
        <begin position="295"/>
        <end position="377"/>
    </location>
</feature>
<dbReference type="SUPFAM" id="SSF82771">
    <property type="entry name" value="GIY-YIG endonuclease"/>
    <property type="match status" value="1"/>
</dbReference>
<evidence type="ECO:0000259" key="2">
    <source>
        <dbReference type="PROSITE" id="PS50164"/>
    </source>
</evidence>
<dbReference type="PROSITE" id="PS50164">
    <property type="entry name" value="GIY_YIG"/>
    <property type="match status" value="1"/>
</dbReference>
<proteinExistence type="predicted"/>
<organism evidence="3 4">
    <name type="scientific">Catenovulum adriaticum</name>
    <dbReference type="NCBI Taxonomy" id="2984846"/>
    <lineage>
        <taxon>Bacteria</taxon>
        <taxon>Pseudomonadati</taxon>
        <taxon>Pseudomonadota</taxon>
        <taxon>Gammaproteobacteria</taxon>
        <taxon>Alteromonadales</taxon>
        <taxon>Alteromonadaceae</taxon>
        <taxon>Catenovulum</taxon>
    </lineage>
</organism>
<evidence type="ECO:0000313" key="4">
    <source>
        <dbReference type="Proteomes" id="UP001163726"/>
    </source>
</evidence>
<feature type="compositionally biased region" description="Basic and acidic residues" evidence="1">
    <location>
        <begin position="339"/>
        <end position="363"/>
    </location>
</feature>
<gene>
    <name evidence="3" type="ORF">OLW01_11400</name>
</gene>
<name>A0ABY7AN37_9ALTE</name>
<dbReference type="Pfam" id="PF01541">
    <property type="entry name" value="GIY-YIG"/>
    <property type="match status" value="1"/>
</dbReference>
<protein>
    <submittedName>
        <fullName evidence="3">GIY-YIG nuclease family protein</fullName>
    </submittedName>
</protein>
<dbReference type="Proteomes" id="UP001163726">
    <property type="component" value="Chromosome"/>
</dbReference>
<accession>A0ABY7AN37</accession>
<keyword evidence="4" id="KW-1185">Reference proteome</keyword>
<dbReference type="InterPro" id="IPR000305">
    <property type="entry name" value="GIY-YIG_endonuc"/>
</dbReference>
<dbReference type="Gene3D" id="3.40.1440.10">
    <property type="entry name" value="GIY-YIG endonuclease"/>
    <property type="match status" value="1"/>
</dbReference>
<evidence type="ECO:0000256" key="1">
    <source>
        <dbReference type="SAM" id="MobiDB-lite"/>
    </source>
</evidence>
<dbReference type="InterPro" id="IPR035901">
    <property type="entry name" value="GIY-YIG_endonuc_sf"/>
</dbReference>
<dbReference type="EMBL" id="CP109965">
    <property type="protein sequence ID" value="WAJ69754.1"/>
    <property type="molecule type" value="Genomic_DNA"/>
</dbReference>
<reference evidence="3" key="1">
    <citation type="submission" date="2022-10" db="EMBL/GenBank/DDBJ databases">
        <title>Catenovulum adriacola sp. nov. isolated in the Harbour of Susak.</title>
        <authorList>
            <person name="Schoch T."/>
            <person name="Reich S.J."/>
            <person name="Stoeferle S."/>
            <person name="Flaiz M."/>
            <person name="Kazda M."/>
            <person name="Riedel C.U."/>
            <person name="Duerre P."/>
        </authorList>
    </citation>
    <scope>NUCLEOTIDE SEQUENCE</scope>
    <source>
        <strain evidence="3">TS8</strain>
    </source>
</reference>
<feature type="compositionally biased region" description="Low complexity" evidence="1">
    <location>
        <begin position="305"/>
        <end position="315"/>
    </location>
</feature>
<feature type="domain" description="GIY-YIG" evidence="2">
    <location>
        <begin position="161"/>
        <end position="249"/>
    </location>
</feature>
<dbReference type="SMART" id="SM00465">
    <property type="entry name" value="GIYc"/>
    <property type="match status" value="1"/>
</dbReference>